<evidence type="ECO:0000313" key="1">
    <source>
        <dbReference type="EMBL" id="EDL82150.1"/>
    </source>
</evidence>
<feature type="non-terminal residue" evidence="1">
    <location>
        <position position="35"/>
    </location>
</feature>
<reference evidence="2" key="1">
    <citation type="submission" date="2005-09" db="EMBL/GenBank/DDBJ databases">
        <authorList>
            <person name="Mural R.J."/>
            <person name="Li P.W."/>
            <person name="Adams M.D."/>
            <person name="Amanatides P.G."/>
            <person name="Baden-Tillson H."/>
            <person name="Barnstead M."/>
            <person name="Chin S.H."/>
            <person name="Dew I."/>
            <person name="Evans C.A."/>
            <person name="Ferriera S."/>
            <person name="Flanigan M."/>
            <person name="Fosler C."/>
            <person name="Glodek A."/>
            <person name="Gu Z."/>
            <person name="Holt R.A."/>
            <person name="Jennings D."/>
            <person name="Kraft C.L."/>
            <person name="Lu F."/>
            <person name="Nguyen T."/>
            <person name="Nusskern D.R."/>
            <person name="Pfannkoch C.M."/>
            <person name="Sitter C."/>
            <person name="Sutton G.G."/>
            <person name="Venter J.C."/>
            <person name="Wang Z."/>
            <person name="Woodage T."/>
            <person name="Zheng X.H."/>
            <person name="Zhong F."/>
        </authorList>
    </citation>
    <scope>NUCLEOTIDE SEQUENCE [LARGE SCALE GENOMIC DNA]</scope>
    <source>
        <strain>BN</strain>
        <strain evidence="2">Sprague-Dawley</strain>
    </source>
</reference>
<proteinExistence type="predicted"/>
<dbReference type="Proteomes" id="UP000234681">
    <property type="component" value="Chromosome 2"/>
</dbReference>
<name>A6HVL4_RAT</name>
<evidence type="ECO:0000313" key="2">
    <source>
        <dbReference type="Proteomes" id="UP000234681"/>
    </source>
</evidence>
<dbReference type="AlphaFoldDB" id="A6HVL4"/>
<organism evidence="1 2">
    <name type="scientific">Rattus norvegicus</name>
    <name type="common">Rat</name>
    <dbReference type="NCBI Taxonomy" id="10116"/>
    <lineage>
        <taxon>Eukaryota</taxon>
        <taxon>Metazoa</taxon>
        <taxon>Chordata</taxon>
        <taxon>Craniata</taxon>
        <taxon>Vertebrata</taxon>
        <taxon>Euteleostomi</taxon>
        <taxon>Mammalia</taxon>
        <taxon>Eutheria</taxon>
        <taxon>Euarchontoglires</taxon>
        <taxon>Glires</taxon>
        <taxon>Rodentia</taxon>
        <taxon>Myomorpha</taxon>
        <taxon>Muroidea</taxon>
        <taxon>Muridae</taxon>
        <taxon>Murinae</taxon>
        <taxon>Rattus</taxon>
    </lineage>
</organism>
<dbReference type="EMBL" id="CH473952">
    <property type="protein sequence ID" value="EDL82150.1"/>
    <property type="molecule type" value="Genomic_DNA"/>
</dbReference>
<accession>A6HVL4</accession>
<gene>
    <name evidence="1" type="ORF">rCG_64142</name>
</gene>
<protein>
    <submittedName>
        <fullName evidence="1">RCG64142</fullName>
    </submittedName>
</protein>
<sequence length="35" mass="3874">MLQNIQDYFNPATLPLMPYLLAMSQSATVSSKNVS</sequence>